<evidence type="ECO:0000256" key="12">
    <source>
        <dbReference type="ARBA" id="ARBA00034864"/>
    </source>
</evidence>
<evidence type="ECO:0000256" key="10">
    <source>
        <dbReference type="ARBA" id="ARBA00023212"/>
    </source>
</evidence>
<evidence type="ECO:0000256" key="3">
    <source>
        <dbReference type="ARBA" id="ARBA00004657"/>
    </source>
</evidence>
<dbReference type="Proteomes" id="UP000256601">
    <property type="component" value="Unassembled WGS sequence"/>
</dbReference>
<dbReference type="AlphaFoldDB" id="A0A371CFV3"/>
<keyword evidence="4" id="KW-0963">Cytoplasm</keyword>
<evidence type="ECO:0000256" key="4">
    <source>
        <dbReference type="ARBA" id="ARBA00022490"/>
    </source>
</evidence>
<evidence type="ECO:0000256" key="7">
    <source>
        <dbReference type="ARBA" id="ARBA00022843"/>
    </source>
</evidence>
<evidence type="ECO:0000256" key="1">
    <source>
        <dbReference type="ARBA" id="ARBA00004300"/>
    </source>
</evidence>
<keyword evidence="5" id="KW-1017">Isopeptide bond</keyword>
<dbReference type="VEuPathDB" id="FungiDB:YALI0_F01881g"/>
<dbReference type="VEuPathDB" id="FungiDB:YALI1_F02942g"/>
<keyword evidence="8" id="KW-0007">Acetylation</keyword>
<evidence type="ECO:0000256" key="6">
    <source>
        <dbReference type="ARBA" id="ARBA00022553"/>
    </source>
</evidence>
<gene>
    <name evidence="14" type="ORF">B0I71DRAFT_126117</name>
</gene>
<dbReference type="InterPro" id="IPR008603">
    <property type="entry name" value="DCTN4"/>
</dbReference>
<reference evidence="14 15" key="1">
    <citation type="submission" date="2018-07" db="EMBL/GenBank/DDBJ databases">
        <title>Draft Genome Assemblies for Five Robust Yarrowia lipolytica Strains Exhibiting High Lipid Production and Pentose Sugar Utilization and Sugar Alcohol Secretion from Undetoxified Lignocellulosic Biomass Hydrolysates.</title>
        <authorList>
            <consortium name="DOE Joint Genome Institute"/>
            <person name="Walker C."/>
            <person name="Ryu S."/>
            <person name="Na H."/>
            <person name="Zane M."/>
            <person name="LaButti K."/>
            <person name="Lipzen A."/>
            <person name="Haridas S."/>
            <person name="Barry K."/>
            <person name="Grigoriev I.V."/>
            <person name="Quarterman J."/>
            <person name="Slininger P."/>
            <person name="Dien B."/>
            <person name="Trinh C.T."/>
        </authorList>
    </citation>
    <scope>NUCLEOTIDE SEQUENCE [LARGE SCALE GENOMIC DNA]</scope>
    <source>
        <strain evidence="14 15">YB392</strain>
    </source>
</reference>
<dbReference type="EMBL" id="KZ857324">
    <property type="protein sequence ID" value="RDW29167.1"/>
    <property type="molecule type" value="Genomic_DNA"/>
</dbReference>
<organism evidence="14 15">
    <name type="scientific">Yarrowia lipolytica</name>
    <name type="common">Candida lipolytica</name>
    <dbReference type="NCBI Taxonomy" id="4952"/>
    <lineage>
        <taxon>Eukaryota</taxon>
        <taxon>Fungi</taxon>
        <taxon>Dikarya</taxon>
        <taxon>Ascomycota</taxon>
        <taxon>Saccharomycotina</taxon>
        <taxon>Dipodascomycetes</taxon>
        <taxon>Dipodascales</taxon>
        <taxon>Dipodascales incertae sedis</taxon>
        <taxon>Yarrowia</taxon>
    </lineage>
</organism>
<comment type="subcellular location">
    <subcellularLocation>
        <location evidence="1">Cytoplasm</location>
        <location evidence="1">Cytoskeleton</location>
        <location evidence="1">Microtubule organizing center</location>
        <location evidence="1">Centrosome</location>
    </subcellularLocation>
    <subcellularLocation>
        <location evidence="2">Cytoplasm</location>
        <location evidence="2">Cytoskeleton</location>
        <location evidence="2">Stress fiber</location>
    </subcellularLocation>
    <subcellularLocation>
        <location evidence="3">Cytoplasm</location>
        <location evidence="3">Myofibril</location>
    </subcellularLocation>
</comment>
<dbReference type="Pfam" id="PF05502">
    <property type="entry name" value="Dynactin_p62"/>
    <property type="match status" value="1"/>
</dbReference>
<protein>
    <recommendedName>
        <fullName evidence="12">Dynactin subunit 4</fullName>
    </recommendedName>
</protein>
<comment type="subunit">
    <text evidence="13">Subunit of dynactin, a multiprotein complex part of a tripartite complex with dynein and a adapter, such as BICDL1, BICD2 or HOOK3. The dynactin complex is built around ACTR1A/ACTB filament and consists of an actin-related filament composed of a shoulder domain, a pointed end and a barbed end. Its length is defined by its flexible shoulder domain. The soulder is composed of 2 DCTN1 subunits, 4 DCTN2 and 2 DCTN3. The 4 DCNT2 (via N-terminus) bind the ACTR1A filament and act as molecular rulers to determine the length. The pointed end is important for binding dynein-dynactin cargo adapters. Consists of 4 subunits: ACTR10, DCNT4, DCTN5 and DCTN6. The barbed end is composed of a CAPZA1:CAPZB heterodimers, which binds ACTR1A/ACTB filament and dynactin and stabilizes dynactin. Interacts with ATP7B, but not ATP7A, in a copper-dependent manner. Interacts with ANK2; this interaction is required for localization at costameres. Interacts with N4BP2L1.</text>
</comment>
<evidence type="ECO:0000256" key="13">
    <source>
        <dbReference type="ARBA" id="ARBA00093507"/>
    </source>
</evidence>
<evidence type="ECO:0000256" key="11">
    <source>
        <dbReference type="ARBA" id="ARBA00034776"/>
    </source>
</evidence>
<evidence type="ECO:0000256" key="9">
    <source>
        <dbReference type="ARBA" id="ARBA00023054"/>
    </source>
</evidence>
<evidence type="ECO:0000313" key="14">
    <source>
        <dbReference type="EMBL" id="RDW29167.1"/>
    </source>
</evidence>
<evidence type="ECO:0000256" key="5">
    <source>
        <dbReference type="ARBA" id="ARBA00022499"/>
    </source>
</evidence>
<dbReference type="GO" id="GO:0001725">
    <property type="term" value="C:stress fiber"/>
    <property type="evidence" value="ECO:0007669"/>
    <property type="project" value="UniProtKB-SubCell"/>
</dbReference>
<name>A0A371CFV3_YARLL</name>
<keyword evidence="7" id="KW-0832">Ubl conjugation</keyword>
<dbReference type="PANTHER" id="PTHR13034:SF2">
    <property type="entry name" value="DYNACTIN SUBUNIT 4"/>
    <property type="match status" value="1"/>
</dbReference>
<dbReference type="PANTHER" id="PTHR13034">
    <property type="entry name" value="DYNACTIN P62 SUBUNIT"/>
    <property type="match status" value="1"/>
</dbReference>
<keyword evidence="10" id="KW-0206">Cytoskeleton</keyword>
<evidence type="ECO:0000256" key="8">
    <source>
        <dbReference type="ARBA" id="ARBA00022990"/>
    </source>
</evidence>
<keyword evidence="9" id="KW-0175">Coiled coil</keyword>
<evidence type="ECO:0000313" key="15">
    <source>
        <dbReference type="Proteomes" id="UP000256601"/>
    </source>
</evidence>
<proteinExistence type="inferred from homology"/>
<evidence type="ECO:0000256" key="2">
    <source>
        <dbReference type="ARBA" id="ARBA00004529"/>
    </source>
</evidence>
<comment type="similarity">
    <text evidence="11">Belongs to the dynactin subunit 4 family.</text>
</comment>
<sequence length="411" mass="45930">MHAPPMIHCCNESIVAESGSTTVSDISVPHSLAQKWTLFEREKLYFCKTCQLLQSPDMTTDIVECIYCPMCLVEVPKSSTQRVCTRNCLQCPECKSALDVMKTSKEASNYTLKCTWCEYTTDQYVSDKALAAQILQQQNTLGDNALAGATRKYIRHLFEPEDKDASKAMEALSVGSSRGSDLSKSLKNTGKIVVDVNKRQSERTELKPPILPSLRGKKSRLCYKCEKPLIVPSKKPSSISLKASELAIHYIPEVKLLSFNAQGVKFRARNVLREEVVFSVSTANLDSEDSPHLKDLFPSGATVLTPSTTLNPSVDLLTADDTAFACSFPVETMKDSIFKTKLVMNDTHKGVKPSWDDLEIELEQPEAKRLAVYIHCKSKTLDVGYWLVFDRPEEKEHTGKETEKDQEQEGV</sequence>
<accession>A0A371CFV3</accession>
<keyword evidence="6" id="KW-0597">Phosphoprotein</keyword>
<dbReference type="GO" id="GO:0005869">
    <property type="term" value="C:dynactin complex"/>
    <property type="evidence" value="ECO:0007669"/>
    <property type="project" value="InterPro"/>
</dbReference>